<reference evidence="2 3" key="1">
    <citation type="submission" date="2020-02" db="EMBL/GenBank/DDBJ databases">
        <title>Whole-genome analyses of novel actinobacteria.</title>
        <authorList>
            <person name="Sahin N."/>
            <person name="Tokatli A."/>
        </authorList>
    </citation>
    <scope>NUCLEOTIDE SEQUENCE [LARGE SCALE GENOMIC DNA]</scope>
    <source>
        <strain evidence="2 3">YC504</strain>
    </source>
</reference>
<evidence type="ECO:0000259" key="1">
    <source>
        <dbReference type="Pfam" id="PF13460"/>
    </source>
</evidence>
<keyword evidence="3" id="KW-1185">Reference proteome</keyword>
<name>A0A6G4XL68_9ACTN</name>
<dbReference type="Gene3D" id="3.40.50.720">
    <property type="entry name" value="NAD(P)-binding Rossmann-like Domain"/>
    <property type="match status" value="1"/>
</dbReference>
<feature type="domain" description="NAD(P)-binding" evidence="1">
    <location>
        <begin position="7"/>
        <end position="198"/>
    </location>
</feature>
<sequence length="208" mass="21509">MKLAVIGATGMVGSRVTAEAVRRGHEVIAVSRSAPQDLPAGAEWVSADVSRPEGIEPLLASVDAAVLAIRPAPGAEASLAPLTARLLEVADGTRLLIVGGAGPLRSPDASRGLVVDDPQYVAEQWRAIAVASTEQLGVCTGHVGADWTYLSPPALLAPGERTGTYRRGGDTLLVDADGRSHISAEDLAVAVLDELQEPSGIRHLTVAY</sequence>
<comment type="caution">
    <text evidence="2">The sequence shown here is derived from an EMBL/GenBank/DDBJ whole genome shotgun (WGS) entry which is preliminary data.</text>
</comment>
<dbReference type="InterPro" id="IPR051606">
    <property type="entry name" value="Polyketide_Oxido-like"/>
</dbReference>
<dbReference type="PANTHER" id="PTHR43355">
    <property type="entry name" value="FLAVIN REDUCTASE (NADPH)"/>
    <property type="match status" value="1"/>
</dbReference>
<dbReference type="GO" id="GO:0016646">
    <property type="term" value="F:oxidoreductase activity, acting on the CH-NH group of donors, NAD or NADP as acceptor"/>
    <property type="evidence" value="ECO:0007669"/>
    <property type="project" value="TreeGrafter"/>
</dbReference>
<evidence type="ECO:0000313" key="3">
    <source>
        <dbReference type="Proteomes" id="UP000481109"/>
    </source>
</evidence>
<dbReference type="InterPro" id="IPR036291">
    <property type="entry name" value="NAD(P)-bd_dom_sf"/>
</dbReference>
<accession>A0A6G4XL68</accession>
<dbReference type="EMBL" id="JAAKZW010000091">
    <property type="protein sequence ID" value="NGO78168.1"/>
    <property type="molecule type" value="Genomic_DNA"/>
</dbReference>
<dbReference type="Proteomes" id="UP000481109">
    <property type="component" value="Unassembled WGS sequence"/>
</dbReference>
<dbReference type="AlphaFoldDB" id="A0A6G4XL68"/>
<proteinExistence type="predicted"/>
<protein>
    <submittedName>
        <fullName evidence="2">NAD(P)H-binding protein</fullName>
    </submittedName>
</protein>
<dbReference type="PANTHER" id="PTHR43355:SF2">
    <property type="entry name" value="FLAVIN REDUCTASE (NADPH)"/>
    <property type="match status" value="1"/>
</dbReference>
<dbReference type="InterPro" id="IPR016040">
    <property type="entry name" value="NAD(P)-bd_dom"/>
</dbReference>
<dbReference type="SUPFAM" id="SSF51735">
    <property type="entry name" value="NAD(P)-binding Rossmann-fold domains"/>
    <property type="match status" value="1"/>
</dbReference>
<organism evidence="2 3">
    <name type="scientific">Streptomyces mesophilus</name>
    <dbReference type="NCBI Taxonomy" id="1775132"/>
    <lineage>
        <taxon>Bacteria</taxon>
        <taxon>Bacillati</taxon>
        <taxon>Actinomycetota</taxon>
        <taxon>Actinomycetes</taxon>
        <taxon>Kitasatosporales</taxon>
        <taxon>Streptomycetaceae</taxon>
        <taxon>Streptomyces</taxon>
    </lineage>
</organism>
<evidence type="ECO:0000313" key="2">
    <source>
        <dbReference type="EMBL" id="NGO78168.1"/>
    </source>
</evidence>
<gene>
    <name evidence="2" type="ORF">G6045_21230</name>
</gene>
<dbReference type="Pfam" id="PF13460">
    <property type="entry name" value="NAD_binding_10"/>
    <property type="match status" value="1"/>
</dbReference>
<dbReference type="RefSeq" id="WP_165333622.1">
    <property type="nucleotide sequence ID" value="NZ_JAAKZW010000091.1"/>
</dbReference>